<accession>A0A397S6T3</accession>
<feature type="transmembrane region" description="Helical" evidence="1">
    <location>
        <begin position="20"/>
        <end position="48"/>
    </location>
</feature>
<gene>
    <name evidence="2" type="ORF">EI71_00757</name>
</gene>
<evidence type="ECO:0000313" key="2">
    <source>
        <dbReference type="EMBL" id="RIA77974.1"/>
    </source>
</evidence>
<keyword evidence="3" id="KW-1185">Reference proteome</keyword>
<organism evidence="2 3">
    <name type="scientific">Anaeroplasma bactoclasticum</name>
    <dbReference type="NCBI Taxonomy" id="2088"/>
    <lineage>
        <taxon>Bacteria</taxon>
        <taxon>Bacillati</taxon>
        <taxon>Mycoplasmatota</taxon>
        <taxon>Mollicutes</taxon>
        <taxon>Anaeroplasmatales</taxon>
        <taxon>Anaeroplasmataceae</taxon>
        <taxon>Anaeroplasma</taxon>
    </lineage>
</organism>
<keyword evidence="1" id="KW-1133">Transmembrane helix</keyword>
<reference evidence="2 3" key="1">
    <citation type="submission" date="2018-08" db="EMBL/GenBank/DDBJ databases">
        <title>Genomic Encyclopedia of Archaeal and Bacterial Type Strains, Phase II (KMG-II): from individual species to whole genera.</title>
        <authorList>
            <person name="Goeker M."/>
        </authorList>
    </citation>
    <scope>NUCLEOTIDE SEQUENCE [LARGE SCALE GENOMIC DNA]</scope>
    <source>
        <strain evidence="2 3">ATCC 27112</strain>
    </source>
</reference>
<dbReference type="InParanoid" id="A0A397S6T3"/>
<proteinExistence type="predicted"/>
<dbReference type="EMBL" id="QXEV01000005">
    <property type="protein sequence ID" value="RIA77974.1"/>
    <property type="molecule type" value="Genomic_DNA"/>
</dbReference>
<feature type="transmembrane region" description="Helical" evidence="1">
    <location>
        <begin position="60"/>
        <end position="84"/>
    </location>
</feature>
<dbReference type="AlphaFoldDB" id="A0A397S6T3"/>
<dbReference type="RefSeq" id="WP_119015923.1">
    <property type="nucleotide sequence ID" value="NZ_QXEV01000005.1"/>
</dbReference>
<protein>
    <submittedName>
        <fullName evidence="2">Uncharacterized protein</fullName>
    </submittedName>
</protein>
<evidence type="ECO:0000313" key="3">
    <source>
        <dbReference type="Proteomes" id="UP000266506"/>
    </source>
</evidence>
<evidence type="ECO:0000256" key="1">
    <source>
        <dbReference type="SAM" id="Phobius"/>
    </source>
</evidence>
<name>A0A397S6T3_9MOLU</name>
<comment type="caution">
    <text evidence="2">The sequence shown here is derived from an EMBL/GenBank/DDBJ whole genome shotgun (WGS) entry which is preliminary data.</text>
</comment>
<dbReference type="Proteomes" id="UP000266506">
    <property type="component" value="Unassembled WGS sequence"/>
</dbReference>
<sequence>MENYFAYYKGYKEEKVRREINPIIVLAVIILLLLTFIAGMMAIIMSISKGRSFSDTFTKAPILVIMTFISLILFVPSLIFFLYLKKWNKEKKNWKRVTIYLDDDEELSILAKYDSDILYLKTWKTIKILKNQIKEINILDKIKMVISLDKDYYILFKEEDFNLLNIYL</sequence>
<keyword evidence="1" id="KW-0812">Transmembrane</keyword>
<keyword evidence="1" id="KW-0472">Membrane</keyword>